<comment type="catalytic activity">
    <reaction evidence="18">
        <text>(2E)-hexenoyl-CoA + NADPH + H(+) = hexanoyl-CoA + NADP(+)</text>
        <dbReference type="Rhea" id="RHEA:44956"/>
        <dbReference type="ChEBI" id="CHEBI:15378"/>
        <dbReference type="ChEBI" id="CHEBI:57783"/>
        <dbReference type="ChEBI" id="CHEBI:58349"/>
        <dbReference type="ChEBI" id="CHEBI:62077"/>
        <dbReference type="ChEBI" id="CHEBI:62620"/>
    </reaction>
    <physiologicalReaction direction="left-to-right" evidence="18">
        <dbReference type="Rhea" id="RHEA:44957"/>
    </physiologicalReaction>
</comment>
<keyword evidence="11" id="KW-0275">Fatty acid biosynthesis</keyword>
<dbReference type="InterPro" id="IPR036291">
    <property type="entry name" value="NAD(P)-bd_dom_sf"/>
</dbReference>
<dbReference type="FunFam" id="3.40.50.720:FF:000084">
    <property type="entry name" value="Short-chain dehydrogenase reductase"/>
    <property type="match status" value="1"/>
</dbReference>
<keyword evidence="7" id="KW-0521">NADP</keyword>
<comment type="similarity">
    <text evidence="3">Belongs to the short-chain dehydrogenases/reductases (SDR) family.</text>
</comment>
<dbReference type="InterPro" id="IPR052388">
    <property type="entry name" value="Peroxisomal_t2-enoyl-CoA_red"/>
</dbReference>
<evidence type="ECO:0000256" key="18">
    <source>
        <dbReference type="ARBA" id="ARBA00049108"/>
    </source>
</evidence>
<keyword evidence="23" id="KW-1185">Reference proteome</keyword>
<evidence type="ECO:0000256" key="15">
    <source>
        <dbReference type="ARBA" id="ARBA00041063"/>
    </source>
</evidence>
<name>A0A562ZS04_9BURK</name>
<dbReference type="GO" id="GO:0019166">
    <property type="term" value="F:trans-2-enoyl-CoA reductase (NADPH) activity"/>
    <property type="evidence" value="ECO:0007669"/>
    <property type="project" value="UniProtKB-EC"/>
</dbReference>
<dbReference type="PANTHER" id="PTHR24317:SF7">
    <property type="entry name" value="PEROXISOMAL TRANS-2-ENOYL-COA REDUCTASE"/>
    <property type="match status" value="1"/>
</dbReference>
<protein>
    <recommendedName>
        <fullName evidence="15">Peroxisomal trans-2-enoyl-CoA reductase</fullName>
        <ecNumber evidence="14">1.3.1.38</ecNumber>
    </recommendedName>
</protein>
<evidence type="ECO:0000313" key="22">
    <source>
        <dbReference type="EMBL" id="TWO71379.1"/>
    </source>
</evidence>
<sequence>MSAAEKQPKFGPGDAALAELPTVYRDNLFAGKVVLVSGAGSGIGKAIAFLFARLGATLAICGRKLDALEDCAEKLRALSGREVLVHPMTIRDPAQVEGLFDAVFERFGSIDVLVNNAGGQFAAHAMDFTDKGWNAVIDTNLNGTWYMMQGTAKRWVKQGKRDGSIVTIAAAVDRGLPGMAHTAASRAGVIALSQTLAVEWAEHGIRVNCIGAGAIESNGFNNYREENVGGLFRTNPMLRAGDVQDIAEAVVYLTAPSGKYITGETVNIDGGMVLWGDFWPAGMPDYFKPPASPT</sequence>
<keyword evidence="4" id="KW-0444">Lipid biosynthesis</keyword>
<evidence type="ECO:0000256" key="20">
    <source>
        <dbReference type="ARBA" id="ARBA00049386"/>
    </source>
</evidence>
<dbReference type="GO" id="GO:0006633">
    <property type="term" value="P:fatty acid biosynthetic process"/>
    <property type="evidence" value="ECO:0007669"/>
    <property type="project" value="UniProtKB-KW"/>
</dbReference>
<comment type="subunit">
    <text evidence="13">Interacts with PEX5, probably required to target it into peroxisomes.</text>
</comment>
<reference evidence="22 23" key="1">
    <citation type="submission" date="2019-07" db="EMBL/GenBank/DDBJ databases">
        <title>Caenimonas sedimenti sp. nov., isolated from activated sludge.</title>
        <authorList>
            <person name="Xu J."/>
        </authorList>
    </citation>
    <scope>NUCLEOTIDE SEQUENCE [LARGE SCALE GENOMIC DNA]</scope>
    <source>
        <strain evidence="22 23">HX-9-20</strain>
    </source>
</reference>
<keyword evidence="5" id="KW-0597">Phosphoprotein</keyword>
<evidence type="ECO:0000256" key="11">
    <source>
        <dbReference type="ARBA" id="ARBA00023160"/>
    </source>
</evidence>
<evidence type="ECO:0000256" key="3">
    <source>
        <dbReference type="ARBA" id="ARBA00006484"/>
    </source>
</evidence>
<comment type="catalytic activity">
    <reaction evidence="16">
        <text>(2E)-dodecenoyl-CoA + NADPH + H(+) = dodecanoyl-CoA + NADP(+)</text>
        <dbReference type="Rhea" id="RHEA:44964"/>
        <dbReference type="ChEBI" id="CHEBI:15378"/>
        <dbReference type="ChEBI" id="CHEBI:57330"/>
        <dbReference type="ChEBI" id="CHEBI:57375"/>
        <dbReference type="ChEBI" id="CHEBI:57783"/>
        <dbReference type="ChEBI" id="CHEBI:58349"/>
    </reaction>
    <physiologicalReaction direction="left-to-right" evidence="16">
        <dbReference type="Rhea" id="RHEA:44965"/>
    </physiologicalReaction>
</comment>
<accession>A0A562ZS04</accession>
<comment type="function">
    <text evidence="12">Participates in chain elongation of fatty acids. Catalyzes the reduction of trans-2-enoyl-CoAs of varying chain lengths from 6:1 to 16:1, having maximum activity with 10:1 CoA. Has no 2,4-dienoyl-CoA reductase activity.</text>
</comment>
<evidence type="ECO:0000256" key="7">
    <source>
        <dbReference type="ARBA" id="ARBA00022857"/>
    </source>
</evidence>
<evidence type="ECO:0000256" key="10">
    <source>
        <dbReference type="ARBA" id="ARBA00023140"/>
    </source>
</evidence>
<comment type="catalytic activity">
    <reaction evidence="21">
        <text>(2E)-octenoyl-CoA + NADPH + H(+) = octanoyl-CoA + NADP(+)</text>
        <dbReference type="Rhea" id="RHEA:44952"/>
        <dbReference type="ChEBI" id="CHEBI:15378"/>
        <dbReference type="ChEBI" id="CHEBI:57386"/>
        <dbReference type="ChEBI" id="CHEBI:57783"/>
        <dbReference type="ChEBI" id="CHEBI:58349"/>
        <dbReference type="ChEBI" id="CHEBI:62242"/>
    </reaction>
    <physiologicalReaction direction="left-to-right" evidence="21">
        <dbReference type="Rhea" id="RHEA:44953"/>
    </physiologicalReaction>
</comment>
<dbReference type="InterPro" id="IPR002347">
    <property type="entry name" value="SDR_fam"/>
</dbReference>
<evidence type="ECO:0000256" key="8">
    <source>
        <dbReference type="ARBA" id="ARBA00023002"/>
    </source>
</evidence>
<comment type="catalytic activity">
    <reaction evidence="17">
        <text>(2E)-tetradecenoyl-CoA + NADPH + H(+) = tetradecanoyl-CoA + NADP(+)</text>
        <dbReference type="Rhea" id="RHEA:44968"/>
        <dbReference type="ChEBI" id="CHEBI:15378"/>
        <dbReference type="ChEBI" id="CHEBI:57385"/>
        <dbReference type="ChEBI" id="CHEBI:57783"/>
        <dbReference type="ChEBI" id="CHEBI:58349"/>
        <dbReference type="ChEBI" id="CHEBI:61405"/>
    </reaction>
    <physiologicalReaction direction="left-to-right" evidence="17">
        <dbReference type="Rhea" id="RHEA:44969"/>
    </physiologicalReaction>
</comment>
<keyword evidence="10" id="KW-0576">Peroxisome</keyword>
<evidence type="ECO:0000256" key="4">
    <source>
        <dbReference type="ARBA" id="ARBA00022516"/>
    </source>
</evidence>
<keyword evidence="8" id="KW-0560">Oxidoreductase</keyword>
<dbReference type="Gene3D" id="3.40.50.720">
    <property type="entry name" value="NAD(P)-binding Rossmann-like Domain"/>
    <property type="match status" value="1"/>
</dbReference>
<organism evidence="22 23">
    <name type="scientific">Caenimonas sedimenti</name>
    <dbReference type="NCBI Taxonomy" id="2596921"/>
    <lineage>
        <taxon>Bacteria</taxon>
        <taxon>Pseudomonadati</taxon>
        <taxon>Pseudomonadota</taxon>
        <taxon>Betaproteobacteria</taxon>
        <taxon>Burkholderiales</taxon>
        <taxon>Comamonadaceae</taxon>
        <taxon>Caenimonas</taxon>
    </lineage>
</organism>
<dbReference type="PANTHER" id="PTHR24317">
    <property type="entry name" value="PEROXISOMAL TRANS-2-ENOYL-COA REDUCTASE"/>
    <property type="match status" value="1"/>
</dbReference>
<evidence type="ECO:0000256" key="19">
    <source>
        <dbReference type="ARBA" id="ARBA00049251"/>
    </source>
</evidence>
<dbReference type="PRINTS" id="PR00081">
    <property type="entry name" value="GDHRDH"/>
</dbReference>
<dbReference type="AlphaFoldDB" id="A0A562ZS04"/>
<gene>
    <name evidence="22" type="ORF">FN976_10670</name>
</gene>
<evidence type="ECO:0000256" key="17">
    <source>
        <dbReference type="ARBA" id="ARBA00048686"/>
    </source>
</evidence>
<evidence type="ECO:0000256" key="13">
    <source>
        <dbReference type="ARBA" id="ARBA00038622"/>
    </source>
</evidence>
<keyword evidence="9" id="KW-0443">Lipid metabolism</keyword>
<dbReference type="RefSeq" id="WP_145892990.1">
    <property type="nucleotide sequence ID" value="NZ_VOBQ01000008.1"/>
</dbReference>
<dbReference type="EC" id="1.3.1.38" evidence="14"/>
<dbReference type="Pfam" id="PF13561">
    <property type="entry name" value="adh_short_C2"/>
    <property type="match status" value="1"/>
</dbReference>
<proteinExistence type="inferred from homology"/>
<evidence type="ECO:0000256" key="21">
    <source>
        <dbReference type="ARBA" id="ARBA00049559"/>
    </source>
</evidence>
<keyword evidence="6" id="KW-0276">Fatty acid metabolism</keyword>
<evidence type="ECO:0000256" key="16">
    <source>
        <dbReference type="ARBA" id="ARBA00047570"/>
    </source>
</evidence>
<evidence type="ECO:0000256" key="14">
    <source>
        <dbReference type="ARBA" id="ARBA00038849"/>
    </source>
</evidence>
<dbReference type="Proteomes" id="UP000318199">
    <property type="component" value="Unassembled WGS sequence"/>
</dbReference>
<evidence type="ECO:0000313" key="23">
    <source>
        <dbReference type="Proteomes" id="UP000318199"/>
    </source>
</evidence>
<evidence type="ECO:0000256" key="2">
    <source>
        <dbReference type="ARBA" id="ARBA00005189"/>
    </source>
</evidence>
<evidence type="ECO:0000256" key="5">
    <source>
        <dbReference type="ARBA" id="ARBA00022553"/>
    </source>
</evidence>
<evidence type="ECO:0000256" key="6">
    <source>
        <dbReference type="ARBA" id="ARBA00022832"/>
    </source>
</evidence>
<comment type="subcellular location">
    <subcellularLocation>
        <location evidence="1">Peroxisome</location>
    </subcellularLocation>
</comment>
<dbReference type="PRINTS" id="PR00080">
    <property type="entry name" value="SDRFAMILY"/>
</dbReference>
<comment type="caution">
    <text evidence="22">The sequence shown here is derived from an EMBL/GenBank/DDBJ whole genome shotgun (WGS) entry which is preliminary data.</text>
</comment>
<comment type="catalytic activity">
    <reaction evidence="20">
        <text>(2E)-decenoyl-CoA + NADPH + H(+) = decanoyl-CoA + NADP(+)</text>
        <dbReference type="Rhea" id="RHEA:44960"/>
        <dbReference type="ChEBI" id="CHEBI:15378"/>
        <dbReference type="ChEBI" id="CHEBI:57783"/>
        <dbReference type="ChEBI" id="CHEBI:58349"/>
        <dbReference type="ChEBI" id="CHEBI:61406"/>
        <dbReference type="ChEBI" id="CHEBI:61430"/>
    </reaction>
    <physiologicalReaction direction="left-to-right" evidence="20">
        <dbReference type="Rhea" id="RHEA:44961"/>
    </physiologicalReaction>
</comment>
<dbReference type="SUPFAM" id="SSF51735">
    <property type="entry name" value="NAD(P)-binding Rossmann-fold domains"/>
    <property type="match status" value="1"/>
</dbReference>
<evidence type="ECO:0000256" key="12">
    <source>
        <dbReference type="ARBA" id="ARBA00037124"/>
    </source>
</evidence>
<comment type="catalytic activity">
    <reaction evidence="19">
        <text>a (2E)-enoyl-CoA + NADPH + H(+) = a 2,3-saturated acyl-CoA + NADP(+)</text>
        <dbReference type="Rhea" id="RHEA:33763"/>
        <dbReference type="ChEBI" id="CHEBI:15378"/>
        <dbReference type="ChEBI" id="CHEBI:57783"/>
        <dbReference type="ChEBI" id="CHEBI:58349"/>
        <dbReference type="ChEBI" id="CHEBI:58856"/>
        <dbReference type="ChEBI" id="CHEBI:65111"/>
        <dbReference type="EC" id="1.3.1.38"/>
    </reaction>
    <physiologicalReaction direction="left-to-right" evidence="19">
        <dbReference type="Rhea" id="RHEA:33764"/>
    </physiologicalReaction>
</comment>
<dbReference type="OrthoDB" id="9775864at2"/>
<evidence type="ECO:0000256" key="1">
    <source>
        <dbReference type="ARBA" id="ARBA00004275"/>
    </source>
</evidence>
<evidence type="ECO:0000256" key="9">
    <source>
        <dbReference type="ARBA" id="ARBA00023098"/>
    </source>
</evidence>
<comment type="pathway">
    <text evidence="2">Lipid metabolism.</text>
</comment>
<dbReference type="EMBL" id="VOBQ01000008">
    <property type="protein sequence ID" value="TWO71379.1"/>
    <property type="molecule type" value="Genomic_DNA"/>
</dbReference>